<keyword evidence="6" id="KW-1185">Reference proteome</keyword>
<evidence type="ECO:0000256" key="2">
    <source>
        <dbReference type="PIRSR" id="PIRSR601310-3"/>
    </source>
</evidence>
<organism evidence="5 6">
    <name type="scientific">Tepidanaerobacter acetatoxydans (strain DSM 21804 / JCM 16047 / Re1)</name>
    <dbReference type="NCBI Taxonomy" id="1209989"/>
    <lineage>
        <taxon>Bacteria</taxon>
        <taxon>Bacillati</taxon>
        <taxon>Bacillota</taxon>
        <taxon>Clostridia</taxon>
        <taxon>Thermosediminibacterales</taxon>
        <taxon>Tepidanaerobacteraceae</taxon>
        <taxon>Tepidanaerobacter</taxon>
    </lineage>
</organism>
<dbReference type="InterPro" id="IPR036265">
    <property type="entry name" value="HIT-like_sf"/>
</dbReference>
<dbReference type="PRINTS" id="PR00332">
    <property type="entry name" value="HISTRIAD"/>
</dbReference>
<dbReference type="Pfam" id="PF11969">
    <property type="entry name" value="DcpS_C"/>
    <property type="match status" value="1"/>
</dbReference>
<dbReference type="EMBL" id="HF563609">
    <property type="protein sequence ID" value="CDI40604.1"/>
    <property type="molecule type" value="Genomic_DNA"/>
</dbReference>
<dbReference type="Proteomes" id="UP000010802">
    <property type="component" value="Chromosome"/>
</dbReference>
<dbReference type="InterPro" id="IPR011146">
    <property type="entry name" value="HIT-like"/>
</dbReference>
<dbReference type="PROSITE" id="PS00892">
    <property type="entry name" value="HIT_1"/>
    <property type="match status" value="1"/>
</dbReference>
<sequence length="114" mass="12864">MMDCVFCKIINKEIPAKVIYEDEEVIAINDINPQAPIHLLLIPKKHIASIMEINKDNAEILKQITKVAQHLARESSIDKKGFRLVVNTGEEGGQTVNHLHFHLLGGRFMTWPPG</sequence>
<dbReference type="KEGG" id="tae:TepiRe1_1202"/>
<evidence type="ECO:0000256" key="3">
    <source>
        <dbReference type="PROSITE-ProRule" id="PRU00464"/>
    </source>
</evidence>
<dbReference type="eggNOG" id="COG0537">
    <property type="taxonomic scope" value="Bacteria"/>
</dbReference>
<evidence type="ECO:0000256" key="1">
    <source>
        <dbReference type="PIRSR" id="PIRSR601310-1"/>
    </source>
</evidence>
<evidence type="ECO:0000313" key="5">
    <source>
        <dbReference type="EMBL" id="CDI40604.1"/>
    </source>
</evidence>
<dbReference type="GO" id="GO:0003824">
    <property type="term" value="F:catalytic activity"/>
    <property type="evidence" value="ECO:0007669"/>
    <property type="project" value="InterPro"/>
</dbReference>
<dbReference type="InterPro" id="IPR001310">
    <property type="entry name" value="Histidine_triad_HIT"/>
</dbReference>
<feature type="active site" description="Tele-AMP-histidine intermediate" evidence="1">
    <location>
        <position position="100"/>
    </location>
</feature>
<dbReference type="AlphaFoldDB" id="U4QIZ1"/>
<name>U4QIZ1_TEPAE</name>
<dbReference type="HOGENOM" id="CLU_056776_8_1_9"/>
<proteinExistence type="predicted"/>
<protein>
    <submittedName>
        <fullName evidence="5">Uncharacterized HIT-like protein aq_141</fullName>
    </submittedName>
</protein>
<reference evidence="6" key="1">
    <citation type="journal article" date="2013" name="Genome Announc.">
        <title>First genome sequence of a syntrophic acetate-oxidizing bacterium, Tepidanaerobacter acetatoxydans strain Re1.</title>
        <authorList>
            <person name="Manzoor S."/>
            <person name="Bongcam-Rudloff E."/>
            <person name="Schnurer A."/>
            <person name="Muller B."/>
        </authorList>
    </citation>
    <scope>NUCLEOTIDE SEQUENCE [LARGE SCALE GENOMIC DNA]</scope>
    <source>
        <strain evidence="6">Re1</strain>
    </source>
</reference>
<evidence type="ECO:0000259" key="4">
    <source>
        <dbReference type="PROSITE" id="PS51084"/>
    </source>
</evidence>
<accession>U4QIZ1</accession>
<feature type="short sequence motif" description="Histidine triad motif" evidence="2 3">
    <location>
        <begin position="98"/>
        <end position="102"/>
    </location>
</feature>
<dbReference type="PROSITE" id="PS51084">
    <property type="entry name" value="HIT_2"/>
    <property type="match status" value="1"/>
</dbReference>
<dbReference type="PANTHER" id="PTHR23089">
    <property type="entry name" value="HISTIDINE TRIAD HIT PROTEIN"/>
    <property type="match status" value="1"/>
</dbReference>
<dbReference type="CDD" id="cd01276">
    <property type="entry name" value="PKCI_related"/>
    <property type="match status" value="1"/>
</dbReference>
<dbReference type="InterPro" id="IPR019808">
    <property type="entry name" value="Histidine_triad_CS"/>
</dbReference>
<evidence type="ECO:0000313" key="6">
    <source>
        <dbReference type="Proteomes" id="UP000010802"/>
    </source>
</evidence>
<dbReference type="SUPFAM" id="SSF54197">
    <property type="entry name" value="HIT-like"/>
    <property type="match status" value="1"/>
</dbReference>
<gene>
    <name evidence="5" type="ordered locus">TEPIRE1_1202</name>
</gene>
<dbReference type="STRING" id="1209989.TepRe1_1102"/>
<feature type="domain" description="HIT" evidence="4">
    <location>
        <begin position="5"/>
        <end position="114"/>
    </location>
</feature>
<dbReference type="Gene3D" id="3.30.428.10">
    <property type="entry name" value="HIT-like"/>
    <property type="match status" value="1"/>
</dbReference>